<accession>A0A068U6B1</accession>
<keyword evidence="1 3" id="KW-0853">WD repeat</keyword>
<dbReference type="InterPro" id="IPR001680">
    <property type="entry name" value="WD40_rpt"/>
</dbReference>
<evidence type="ECO:0000256" key="4">
    <source>
        <dbReference type="SAM" id="MobiDB-lite"/>
    </source>
</evidence>
<feature type="repeat" description="WD" evidence="3">
    <location>
        <begin position="429"/>
        <end position="460"/>
    </location>
</feature>
<dbReference type="InParanoid" id="A0A068U6B1"/>
<sequence>MAREIAGYYYDEEKKRFFPTRGPIPGSSRKRKSESSSSADKSQKPASESDQARRTQSWMKSRSKILQFRELCGNIIPSRKGKFNFQTTCQNKQASQPLIWKYGQTQKKVDNVVQQMNIDIDTPAGTLETDILLAGGLNGTLSLFLVGNVEQEFNYEIECSPEPVWPVNKVQQTECIAPHNLCMPVHASIFMGSDITCIKMLRMPVDGALTRNVLITTMGSGASRGVAYIMDVTAPLGYYSSTSESLRRLASFESTIWDADCSYNGDKVAIGANRGAFLVNVESRVASQVLHCKSDVLSLQLDNPGNIILCGLRNGAILTVDARQKCQDFASQHRNPNVHHNSSRPKVECTNVELKVKKLPLQLQRNAHYPPKISMPSSIACLKSLMLYDQYFLASSMDGSIKLYDQRLIQKGAVQSYEGYVNSHTRIQLGVDPTERFVMSGGEDCKMRLWSIKSGEMLFENRFMSSVPSVVCWAKPAGELLDDQDYWQKHEWGVWIGSREGLFYMDWC</sequence>
<feature type="compositionally biased region" description="Low complexity" evidence="4">
    <location>
        <begin position="35"/>
        <end position="46"/>
    </location>
</feature>
<reference evidence="6" key="1">
    <citation type="journal article" date="2014" name="Science">
        <title>The coffee genome provides insight into the convergent evolution of caffeine biosynthesis.</title>
        <authorList>
            <person name="Denoeud F."/>
            <person name="Carretero-Paulet L."/>
            <person name="Dereeper A."/>
            <person name="Droc G."/>
            <person name="Guyot R."/>
            <person name="Pietrella M."/>
            <person name="Zheng C."/>
            <person name="Alberti A."/>
            <person name="Anthony F."/>
            <person name="Aprea G."/>
            <person name="Aury J.M."/>
            <person name="Bento P."/>
            <person name="Bernard M."/>
            <person name="Bocs S."/>
            <person name="Campa C."/>
            <person name="Cenci A."/>
            <person name="Combes M.C."/>
            <person name="Crouzillat D."/>
            <person name="Da Silva C."/>
            <person name="Daddiego L."/>
            <person name="De Bellis F."/>
            <person name="Dussert S."/>
            <person name="Garsmeur O."/>
            <person name="Gayraud T."/>
            <person name="Guignon V."/>
            <person name="Jahn K."/>
            <person name="Jamilloux V."/>
            <person name="Joet T."/>
            <person name="Labadie K."/>
            <person name="Lan T."/>
            <person name="Leclercq J."/>
            <person name="Lepelley M."/>
            <person name="Leroy T."/>
            <person name="Li L.T."/>
            <person name="Librado P."/>
            <person name="Lopez L."/>
            <person name="Munoz A."/>
            <person name="Noel B."/>
            <person name="Pallavicini A."/>
            <person name="Perrotta G."/>
            <person name="Poncet V."/>
            <person name="Pot D."/>
            <person name="Priyono X."/>
            <person name="Rigoreau M."/>
            <person name="Rouard M."/>
            <person name="Rozas J."/>
            <person name="Tranchant-Dubreuil C."/>
            <person name="VanBuren R."/>
            <person name="Zhang Q."/>
            <person name="Andrade A.C."/>
            <person name="Argout X."/>
            <person name="Bertrand B."/>
            <person name="de Kochko A."/>
            <person name="Graziosi G."/>
            <person name="Henry R.J."/>
            <person name="Jayarama X."/>
            <person name="Ming R."/>
            <person name="Nagai C."/>
            <person name="Rounsley S."/>
            <person name="Sankoff D."/>
            <person name="Giuliano G."/>
            <person name="Albert V.A."/>
            <person name="Wincker P."/>
            <person name="Lashermes P."/>
        </authorList>
    </citation>
    <scope>NUCLEOTIDE SEQUENCE [LARGE SCALE GENOMIC DNA]</scope>
    <source>
        <strain evidence="6">cv. DH200-94</strain>
    </source>
</reference>
<dbReference type="PhylomeDB" id="A0A068U6B1"/>
<organism evidence="5 6">
    <name type="scientific">Coffea canephora</name>
    <name type="common">Robusta coffee</name>
    <dbReference type="NCBI Taxonomy" id="49390"/>
    <lineage>
        <taxon>Eukaryota</taxon>
        <taxon>Viridiplantae</taxon>
        <taxon>Streptophyta</taxon>
        <taxon>Embryophyta</taxon>
        <taxon>Tracheophyta</taxon>
        <taxon>Spermatophyta</taxon>
        <taxon>Magnoliopsida</taxon>
        <taxon>eudicotyledons</taxon>
        <taxon>Gunneridae</taxon>
        <taxon>Pentapetalae</taxon>
        <taxon>asterids</taxon>
        <taxon>lamiids</taxon>
        <taxon>Gentianales</taxon>
        <taxon>Rubiaceae</taxon>
        <taxon>Ixoroideae</taxon>
        <taxon>Gardenieae complex</taxon>
        <taxon>Bertiereae - Coffeeae clade</taxon>
        <taxon>Coffeeae</taxon>
        <taxon>Coffea</taxon>
    </lineage>
</organism>
<name>A0A068U6B1_COFCA</name>
<gene>
    <name evidence="5" type="ORF">GSCOC_T00017388001</name>
</gene>
<dbReference type="STRING" id="49390.A0A068U6B1"/>
<dbReference type="InterPro" id="IPR036322">
    <property type="entry name" value="WD40_repeat_dom_sf"/>
</dbReference>
<evidence type="ECO:0000256" key="2">
    <source>
        <dbReference type="ARBA" id="ARBA00022737"/>
    </source>
</evidence>
<dbReference type="SMART" id="SM00320">
    <property type="entry name" value="WD40"/>
    <property type="match status" value="4"/>
</dbReference>
<dbReference type="InterPro" id="IPR015943">
    <property type="entry name" value="WD40/YVTN_repeat-like_dom_sf"/>
</dbReference>
<dbReference type="AlphaFoldDB" id="A0A068U6B1"/>
<feature type="region of interest" description="Disordered" evidence="4">
    <location>
        <begin position="17"/>
        <end position="58"/>
    </location>
</feature>
<dbReference type="PANTHER" id="PTHR44472">
    <property type="entry name" value="DDB1- AND CUL4-ASSOCIATED FACTOR 4-RELATED"/>
    <property type="match status" value="1"/>
</dbReference>
<dbReference type="OrthoDB" id="128867at2759"/>
<protein>
    <submittedName>
        <fullName evidence="5">Uncharacterized protein</fullName>
    </submittedName>
</protein>
<dbReference type="SUPFAM" id="SSF50978">
    <property type="entry name" value="WD40 repeat-like"/>
    <property type="match status" value="1"/>
</dbReference>
<dbReference type="EMBL" id="HG739096">
    <property type="protein sequence ID" value="CDP04095.1"/>
    <property type="molecule type" value="Genomic_DNA"/>
</dbReference>
<dbReference type="InterPro" id="IPR052254">
    <property type="entry name" value="CUL4-DDB1_E3_ligase_receptor"/>
</dbReference>
<dbReference type="Gramene" id="CDP04095">
    <property type="protein sequence ID" value="CDP04095"/>
    <property type="gene ID" value="GSCOC_T00017388001"/>
</dbReference>
<proteinExistence type="predicted"/>
<dbReference type="Gene3D" id="2.130.10.10">
    <property type="entry name" value="YVTN repeat-like/Quinoprotein amine dehydrogenase"/>
    <property type="match status" value="1"/>
</dbReference>
<keyword evidence="6" id="KW-1185">Reference proteome</keyword>
<evidence type="ECO:0000256" key="3">
    <source>
        <dbReference type="PROSITE-ProRule" id="PRU00221"/>
    </source>
</evidence>
<keyword evidence="2" id="KW-0677">Repeat</keyword>
<dbReference type="Pfam" id="PF00400">
    <property type="entry name" value="WD40"/>
    <property type="match status" value="1"/>
</dbReference>
<dbReference type="OMA" id="FQHEYQK"/>
<evidence type="ECO:0000313" key="5">
    <source>
        <dbReference type="EMBL" id="CDP04095.1"/>
    </source>
</evidence>
<dbReference type="PROSITE" id="PS50082">
    <property type="entry name" value="WD_REPEATS_2"/>
    <property type="match status" value="1"/>
</dbReference>
<dbReference type="PANTHER" id="PTHR44472:SF1">
    <property type="entry name" value="DDB1 AND CUL4 ASSOCIATED FACTOR 4"/>
    <property type="match status" value="1"/>
</dbReference>
<evidence type="ECO:0000313" key="6">
    <source>
        <dbReference type="Proteomes" id="UP000295252"/>
    </source>
</evidence>
<evidence type="ECO:0000256" key="1">
    <source>
        <dbReference type="ARBA" id="ARBA00022574"/>
    </source>
</evidence>
<dbReference type="Proteomes" id="UP000295252">
    <property type="component" value="Chromosome XI"/>
</dbReference>
<dbReference type="FunCoup" id="A0A068U6B1">
    <property type="interactions" value="1181"/>
</dbReference>